<comment type="similarity">
    <text evidence="1">Belongs to the ATP-dependent DNA ligase family.</text>
</comment>
<dbReference type="Gene3D" id="2.40.50.140">
    <property type="entry name" value="Nucleic acid-binding proteins"/>
    <property type="match status" value="1"/>
</dbReference>
<keyword evidence="3" id="KW-0436">Ligase</keyword>
<dbReference type="EC" id="6.5.1.1" evidence="2"/>
<keyword evidence="8" id="KW-1185">Reference proteome</keyword>
<accession>A0ABM7WYB3</accession>
<dbReference type="SUPFAM" id="SSF56091">
    <property type="entry name" value="DNA ligase/mRNA capping enzyme, catalytic domain"/>
    <property type="match status" value="1"/>
</dbReference>
<dbReference type="Gene3D" id="3.30.1490.70">
    <property type="match status" value="1"/>
</dbReference>
<evidence type="ECO:0000259" key="6">
    <source>
        <dbReference type="PROSITE" id="PS50160"/>
    </source>
</evidence>
<evidence type="ECO:0000256" key="5">
    <source>
        <dbReference type="SAM" id="MobiDB-lite"/>
    </source>
</evidence>
<dbReference type="PANTHER" id="PTHR45674">
    <property type="entry name" value="DNA LIGASE 1/3 FAMILY MEMBER"/>
    <property type="match status" value="1"/>
</dbReference>
<dbReference type="NCBIfam" id="TIGR02779">
    <property type="entry name" value="NHEJ_ligase_lig"/>
    <property type="match status" value="1"/>
</dbReference>
<evidence type="ECO:0000313" key="7">
    <source>
        <dbReference type="EMBL" id="BDG04459.1"/>
    </source>
</evidence>
<dbReference type="PANTHER" id="PTHR45674:SF4">
    <property type="entry name" value="DNA LIGASE 1"/>
    <property type="match status" value="1"/>
</dbReference>
<sequence>MAPRAPAPAYRAQLATLVAEPPAGDGWVHEVKYDGYRIGAALERGRATLWSRRGKDWTAQFPEVARAVEALPARRALLDGEVAAVLPDGRTSFQALQNAFSGGRRSLVYFVFDLLHLDGEELSGRPLLERKAALERLLGEGRGLVRYAPHVTADGAATLREACRLGLEGIVSKRADAPYRPGRNTVWVKAKCVARQELVIGGFTDPEGAAREGIGALLVGAYEGRALRFAGKVGTGFTNEGARALRARLEKLEQPDPPFTPEPRGWLGRNAHWVKPVLVGEVSFTEWTKDGKIRHPSFQGLRDDKRAEEVVRERATSADAPPHPGPLPPLARGEREDLGRPRTPPRPGRRRPP</sequence>
<dbReference type="InterPro" id="IPR012340">
    <property type="entry name" value="NA-bd_OB-fold"/>
</dbReference>
<dbReference type="Pfam" id="PF04679">
    <property type="entry name" value="DNA_ligase_A_C"/>
    <property type="match status" value="1"/>
</dbReference>
<dbReference type="Proteomes" id="UP001162891">
    <property type="component" value="Chromosome"/>
</dbReference>
<evidence type="ECO:0000256" key="3">
    <source>
        <dbReference type="ARBA" id="ARBA00022598"/>
    </source>
</evidence>
<gene>
    <name evidence="7" type="ORF">AMOR_34550</name>
</gene>
<name>A0ABM7WYB3_9BACT</name>
<evidence type="ECO:0000256" key="4">
    <source>
        <dbReference type="ARBA" id="ARBA00034003"/>
    </source>
</evidence>
<dbReference type="InterPro" id="IPR050191">
    <property type="entry name" value="ATP-dep_DNA_ligase"/>
</dbReference>
<dbReference type="SUPFAM" id="SSF50249">
    <property type="entry name" value="Nucleic acid-binding proteins"/>
    <property type="match status" value="1"/>
</dbReference>
<dbReference type="InterPro" id="IPR014146">
    <property type="entry name" value="LigD_ligase_dom"/>
</dbReference>
<comment type="catalytic activity">
    <reaction evidence="4">
        <text>ATP + (deoxyribonucleotide)n-3'-hydroxyl + 5'-phospho-(deoxyribonucleotide)m = (deoxyribonucleotide)n+m + AMP + diphosphate.</text>
        <dbReference type="EC" id="6.5.1.1"/>
    </reaction>
</comment>
<dbReference type="CDD" id="cd07971">
    <property type="entry name" value="OBF_DNA_ligase_LigD"/>
    <property type="match status" value="1"/>
</dbReference>
<dbReference type="EMBL" id="AP025591">
    <property type="protein sequence ID" value="BDG04459.1"/>
    <property type="molecule type" value="Genomic_DNA"/>
</dbReference>
<evidence type="ECO:0000313" key="8">
    <source>
        <dbReference type="Proteomes" id="UP001162891"/>
    </source>
</evidence>
<dbReference type="RefSeq" id="WP_248352835.1">
    <property type="nucleotide sequence ID" value="NZ_AP025591.1"/>
</dbReference>
<proteinExistence type="inferred from homology"/>
<evidence type="ECO:0000256" key="1">
    <source>
        <dbReference type="ARBA" id="ARBA00007572"/>
    </source>
</evidence>
<feature type="region of interest" description="Disordered" evidence="5">
    <location>
        <begin position="294"/>
        <end position="353"/>
    </location>
</feature>
<protein>
    <recommendedName>
        <fullName evidence="2">DNA ligase (ATP)</fullName>
        <ecNumber evidence="2">6.5.1.1</ecNumber>
    </recommendedName>
</protein>
<dbReference type="PROSITE" id="PS50160">
    <property type="entry name" value="DNA_LIGASE_A3"/>
    <property type="match status" value="1"/>
</dbReference>
<feature type="compositionally biased region" description="Basic and acidic residues" evidence="5">
    <location>
        <begin position="301"/>
        <end position="316"/>
    </location>
</feature>
<dbReference type="InterPro" id="IPR012310">
    <property type="entry name" value="DNA_ligase_ATP-dep_cent"/>
</dbReference>
<dbReference type="InterPro" id="IPR012309">
    <property type="entry name" value="DNA_ligase_ATP-dep_C"/>
</dbReference>
<dbReference type="Pfam" id="PF01068">
    <property type="entry name" value="DNA_ligase_A_M"/>
    <property type="match status" value="1"/>
</dbReference>
<dbReference type="Gene3D" id="3.30.470.30">
    <property type="entry name" value="DNA ligase/mRNA capping enzyme"/>
    <property type="match status" value="1"/>
</dbReference>
<reference evidence="8" key="1">
    <citation type="journal article" date="2022" name="Int. J. Syst. Evol. Microbiol.">
        <title>Anaeromyxobacter oryzae sp. nov., Anaeromyxobacter diazotrophicus sp. nov. and Anaeromyxobacter paludicola sp. nov., isolated from paddy soils.</title>
        <authorList>
            <person name="Itoh H."/>
            <person name="Xu Z."/>
            <person name="Mise K."/>
            <person name="Masuda Y."/>
            <person name="Ushijima N."/>
            <person name="Hayakawa C."/>
            <person name="Shiratori Y."/>
            <person name="Senoo K."/>
        </authorList>
    </citation>
    <scope>NUCLEOTIDE SEQUENCE [LARGE SCALE GENOMIC DNA]</scope>
    <source>
        <strain evidence="8">Red232</strain>
    </source>
</reference>
<feature type="domain" description="ATP-dependent DNA ligase family profile" evidence="6">
    <location>
        <begin position="109"/>
        <end position="234"/>
    </location>
</feature>
<dbReference type="CDD" id="cd07906">
    <property type="entry name" value="Adenylation_DNA_ligase_LigD_LigC"/>
    <property type="match status" value="1"/>
</dbReference>
<evidence type="ECO:0000256" key="2">
    <source>
        <dbReference type="ARBA" id="ARBA00012727"/>
    </source>
</evidence>
<organism evidence="7 8">
    <name type="scientific">Anaeromyxobacter oryzae</name>
    <dbReference type="NCBI Taxonomy" id="2918170"/>
    <lineage>
        <taxon>Bacteria</taxon>
        <taxon>Pseudomonadati</taxon>
        <taxon>Myxococcota</taxon>
        <taxon>Myxococcia</taxon>
        <taxon>Myxococcales</taxon>
        <taxon>Cystobacterineae</taxon>
        <taxon>Anaeromyxobacteraceae</taxon>
        <taxon>Anaeromyxobacter</taxon>
    </lineage>
</organism>